<dbReference type="AlphaFoldDB" id="A0A5J4Z7E6"/>
<organism evidence="13 14">
    <name type="scientific">Porphyridium purpureum</name>
    <name type="common">Red alga</name>
    <name type="synonym">Porphyridium cruentum</name>
    <dbReference type="NCBI Taxonomy" id="35688"/>
    <lineage>
        <taxon>Eukaryota</taxon>
        <taxon>Rhodophyta</taxon>
        <taxon>Bangiophyceae</taxon>
        <taxon>Porphyridiales</taxon>
        <taxon>Porphyridiaceae</taxon>
        <taxon>Porphyridium</taxon>
    </lineage>
</organism>
<accession>A0A5J4Z7E6</accession>
<comment type="caution">
    <text evidence="13">The sequence shown here is derived from an EMBL/GenBank/DDBJ whole genome shotgun (WGS) entry which is preliminary data.</text>
</comment>
<evidence type="ECO:0000313" key="14">
    <source>
        <dbReference type="Proteomes" id="UP000324585"/>
    </source>
</evidence>
<reference evidence="14" key="1">
    <citation type="journal article" date="2019" name="Nat. Commun.">
        <title>Expansion of phycobilisome linker gene families in mesophilic red algae.</title>
        <authorList>
            <person name="Lee J."/>
            <person name="Kim D."/>
            <person name="Bhattacharya D."/>
            <person name="Yoon H.S."/>
        </authorList>
    </citation>
    <scope>NUCLEOTIDE SEQUENCE [LARGE SCALE GENOMIC DNA]</scope>
    <source>
        <strain evidence="14">CCMP 1328</strain>
    </source>
</reference>
<dbReference type="Proteomes" id="UP000324585">
    <property type="component" value="Unassembled WGS sequence"/>
</dbReference>
<evidence type="ECO:0000256" key="3">
    <source>
        <dbReference type="ARBA" id="ARBA00022679"/>
    </source>
</evidence>
<dbReference type="PANTHER" id="PTHR45884:SF2">
    <property type="entry name" value="N-ACETYLTRANSFERASE ECO"/>
    <property type="match status" value="1"/>
</dbReference>
<dbReference type="OrthoDB" id="428854at2759"/>
<dbReference type="GO" id="GO:0005634">
    <property type="term" value="C:nucleus"/>
    <property type="evidence" value="ECO:0007669"/>
    <property type="project" value="UniProtKB-SubCell"/>
</dbReference>
<evidence type="ECO:0000256" key="1">
    <source>
        <dbReference type="ARBA" id="ARBA00004123"/>
    </source>
</evidence>
<dbReference type="GO" id="GO:0061733">
    <property type="term" value="F:protein-lysine-acetyltransferase activity"/>
    <property type="evidence" value="ECO:0007669"/>
    <property type="project" value="TreeGrafter"/>
</dbReference>
<evidence type="ECO:0000256" key="4">
    <source>
        <dbReference type="ARBA" id="ARBA00022723"/>
    </source>
</evidence>
<keyword evidence="6" id="KW-0862">Zinc</keyword>
<keyword evidence="9" id="KW-0012">Acyltransferase</keyword>
<feature type="compositionally biased region" description="Basic and acidic residues" evidence="10">
    <location>
        <begin position="25"/>
        <end position="66"/>
    </location>
</feature>
<keyword evidence="4" id="KW-0479">Metal-binding</keyword>
<evidence type="ECO:0000256" key="7">
    <source>
        <dbReference type="ARBA" id="ARBA00023242"/>
    </source>
</evidence>
<evidence type="ECO:0000259" key="12">
    <source>
        <dbReference type="Pfam" id="PF13880"/>
    </source>
</evidence>
<feature type="domain" description="N-acetyltransferase ESCO acetyl-transferase" evidence="12">
    <location>
        <begin position="306"/>
        <end position="379"/>
    </location>
</feature>
<feature type="domain" description="N-acetyltransferase ESCO zinc-finger" evidence="11">
    <location>
        <begin position="133"/>
        <end position="172"/>
    </location>
</feature>
<dbReference type="EMBL" id="VRMN01000001">
    <property type="protein sequence ID" value="KAA8498904.1"/>
    <property type="molecule type" value="Genomic_DNA"/>
</dbReference>
<keyword evidence="14" id="KW-1185">Reference proteome</keyword>
<dbReference type="GO" id="GO:0008270">
    <property type="term" value="F:zinc ion binding"/>
    <property type="evidence" value="ECO:0007669"/>
    <property type="project" value="UniProtKB-KW"/>
</dbReference>
<keyword evidence="8" id="KW-0131">Cell cycle</keyword>
<evidence type="ECO:0000256" key="9">
    <source>
        <dbReference type="ARBA" id="ARBA00023315"/>
    </source>
</evidence>
<dbReference type="PANTHER" id="PTHR45884">
    <property type="entry name" value="N-ACETYLTRANSFERASE ECO"/>
    <property type="match status" value="1"/>
</dbReference>
<evidence type="ECO:0000313" key="13">
    <source>
        <dbReference type="EMBL" id="KAA8498904.1"/>
    </source>
</evidence>
<dbReference type="Pfam" id="PF13880">
    <property type="entry name" value="Acetyltransf_13"/>
    <property type="match status" value="1"/>
</dbReference>
<sequence length="393" mass="43681">MRTFGMVCARKRVYLFDDEGGGDDGSDRTREGEEMRGLSGAQEKRRQDGGLSHCRREQSNGEPGRELREVCAECVRDGQQPIGPPANAASDGGSCEAKDMSQVDHMEKSERSKRKRTLEKDSTLQARPRRLVQLYLDVGQKAFGGAECAECGMVYNQGERNDEREHSLFHRQALLHKQLQLDDRLIGALSVPPTLHQHHQLESSARILLVPGAERLRKSIVDVLERIDSRVAEDMGAMMLLRKLQARRSDAMLFASIGKCRRVQAIVLVERIERSTRVRVESLCSDSSATAPVAFARAQIPSVETQPAVCGFYCVWVPASHRRQGLASELLSVALLEFGRRVLPGRSAMLRREECAFSAPTSQGLALARSFFGPTSNYIYTYSLQGVTELSGM</sequence>
<evidence type="ECO:0000256" key="6">
    <source>
        <dbReference type="ARBA" id="ARBA00022833"/>
    </source>
</evidence>
<proteinExistence type="inferred from homology"/>
<evidence type="ECO:0000256" key="5">
    <source>
        <dbReference type="ARBA" id="ARBA00022771"/>
    </source>
</evidence>
<evidence type="ECO:0000256" key="2">
    <source>
        <dbReference type="ARBA" id="ARBA00005816"/>
    </source>
</evidence>
<name>A0A5J4Z7E6_PORPP</name>
<gene>
    <name evidence="13" type="ORF">FVE85_6489</name>
</gene>
<keyword evidence="7" id="KW-0539">Nucleus</keyword>
<dbReference type="GO" id="GO:0000785">
    <property type="term" value="C:chromatin"/>
    <property type="evidence" value="ECO:0007669"/>
    <property type="project" value="TreeGrafter"/>
</dbReference>
<comment type="similarity">
    <text evidence="2">Belongs to the acetyltransferase family. ECO subfamily.</text>
</comment>
<dbReference type="InterPro" id="IPR028009">
    <property type="entry name" value="ESCO_Acetyltransf_dom"/>
</dbReference>
<comment type="subcellular location">
    <subcellularLocation>
        <location evidence="1">Nucleus</location>
    </subcellularLocation>
</comment>
<evidence type="ECO:0000256" key="8">
    <source>
        <dbReference type="ARBA" id="ARBA00023306"/>
    </source>
</evidence>
<feature type="region of interest" description="Disordered" evidence="10">
    <location>
        <begin position="81"/>
        <end position="124"/>
    </location>
</feature>
<dbReference type="GO" id="GO:0007064">
    <property type="term" value="P:mitotic sister chromatid cohesion"/>
    <property type="evidence" value="ECO:0007669"/>
    <property type="project" value="TreeGrafter"/>
</dbReference>
<protein>
    <submittedName>
        <fullName evidence="13">N-acetyltransferase ESCO1</fullName>
    </submittedName>
</protein>
<keyword evidence="3 13" id="KW-0808">Transferase</keyword>
<keyword evidence="5" id="KW-0863">Zinc-finger</keyword>
<dbReference type="Pfam" id="PF13878">
    <property type="entry name" value="zf-C2H2_3"/>
    <property type="match status" value="1"/>
</dbReference>
<feature type="region of interest" description="Disordered" evidence="10">
    <location>
        <begin position="18"/>
        <end position="66"/>
    </location>
</feature>
<evidence type="ECO:0000256" key="10">
    <source>
        <dbReference type="SAM" id="MobiDB-lite"/>
    </source>
</evidence>
<dbReference type="InterPro" id="IPR028005">
    <property type="entry name" value="AcTrfase_ESCO_Znf_dom"/>
</dbReference>
<feature type="compositionally biased region" description="Basic and acidic residues" evidence="10">
    <location>
        <begin position="96"/>
        <end position="110"/>
    </location>
</feature>
<evidence type="ECO:0000259" key="11">
    <source>
        <dbReference type="Pfam" id="PF13878"/>
    </source>
</evidence>